<proteinExistence type="predicted"/>
<dbReference type="Proteomes" id="UP000799118">
    <property type="component" value="Unassembled WGS sequence"/>
</dbReference>
<dbReference type="EMBL" id="ML769459">
    <property type="protein sequence ID" value="KAE9400244.1"/>
    <property type="molecule type" value="Genomic_DNA"/>
</dbReference>
<accession>A0A6A4HTG6</accession>
<evidence type="ECO:0008006" key="3">
    <source>
        <dbReference type="Google" id="ProtNLM"/>
    </source>
</evidence>
<organism evidence="1 2">
    <name type="scientific">Gymnopus androsaceus JB14</name>
    <dbReference type="NCBI Taxonomy" id="1447944"/>
    <lineage>
        <taxon>Eukaryota</taxon>
        <taxon>Fungi</taxon>
        <taxon>Dikarya</taxon>
        <taxon>Basidiomycota</taxon>
        <taxon>Agaricomycotina</taxon>
        <taxon>Agaricomycetes</taxon>
        <taxon>Agaricomycetidae</taxon>
        <taxon>Agaricales</taxon>
        <taxon>Marasmiineae</taxon>
        <taxon>Omphalotaceae</taxon>
        <taxon>Gymnopus</taxon>
    </lineage>
</organism>
<evidence type="ECO:0000313" key="2">
    <source>
        <dbReference type="Proteomes" id="UP000799118"/>
    </source>
</evidence>
<name>A0A6A4HTG6_9AGAR</name>
<dbReference type="AlphaFoldDB" id="A0A6A4HTG6"/>
<dbReference type="OrthoDB" id="3021907at2759"/>
<sequence>MVNLKELSFQGEPDNTCVHPTILPATFENCRFSLTDLSGRMPAFTPQDVWNTLRLHPTIRYWVPDLPLLNSITSIPQGILPSLSQVVLVSPKILGYLDGCPLSRLVLVFVDPIYETGSAMLAVMQVLQRFQRTLTHLVLHFMHTRSLTWGDLIRETARNAPRLKSLSVSYHKPLIFEDEQVHRDVSDAMSMFQEIEVVELIAGTESDLPEPDNALTHYEFLAEKLMISCASLEKVALGDGYIGISTTSPDGRPTYLRSHSATGRAQAVFWGFNMIDTSLWWM</sequence>
<protein>
    <recommendedName>
        <fullName evidence="3">F-box domain-containing protein</fullName>
    </recommendedName>
</protein>
<reference evidence="1" key="1">
    <citation type="journal article" date="2019" name="Environ. Microbiol.">
        <title>Fungal ecological strategies reflected in gene transcription - a case study of two litter decomposers.</title>
        <authorList>
            <person name="Barbi F."/>
            <person name="Kohler A."/>
            <person name="Barry K."/>
            <person name="Baskaran P."/>
            <person name="Daum C."/>
            <person name="Fauchery L."/>
            <person name="Ihrmark K."/>
            <person name="Kuo A."/>
            <person name="LaButti K."/>
            <person name="Lipzen A."/>
            <person name="Morin E."/>
            <person name="Grigoriev I.V."/>
            <person name="Henrissat B."/>
            <person name="Lindahl B."/>
            <person name="Martin F."/>
        </authorList>
    </citation>
    <scope>NUCLEOTIDE SEQUENCE</scope>
    <source>
        <strain evidence="1">JB14</strain>
    </source>
</reference>
<keyword evidence="2" id="KW-1185">Reference proteome</keyword>
<feature type="non-terminal residue" evidence="1">
    <location>
        <position position="282"/>
    </location>
</feature>
<evidence type="ECO:0000313" key="1">
    <source>
        <dbReference type="EMBL" id="KAE9400244.1"/>
    </source>
</evidence>
<gene>
    <name evidence="1" type="ORF">BT96DRAFT_919642</name>
</gene>